<feature type="non-terminal residue" evidence="2">
    <location>
        <position position="1"/>
    </location>
</feature>
<accession>A0A820SCY5</accession>
<keyword evidence="1" id="KW-1133">Transmembrane helix</keyword>
<proteinExistence type="predicted"/>
<gene>
    <name evidence="2" type="ORF">KXQ929_LOCUS53959</name>
</gene>
<dbReference type="AlphaFoldDB" id="A0A820SCY5"/>
<feature type="transmembrane region" description="Helical" evidence="1">
    <location>
        <begin position="12"/>
        <end position="31"/>
    </location>
</feature>
<dbReference type="EMBL" id="CAJOBB010031483">
    <property type="protein sequence ID" value="CAF4451132.1"/>
    <property type="molecule type" value="Genomic_DNA"/>
</dbReference>
<sequence length="103" mass="11422">ADYLMKKLGWKIGLLIFAGILLSGILFGLVMKPLKQQKVPIKRTAIESQIPSKVKSDRSVILNHEMTDGTHAPLLTTNDDIINHNDLKNVSSFEVSNLNIPSK</sequence>
<comment type="caution">
    <text evidence="2">The sequence shown here is derived from an EMBL/GenBank/DDBJ whole genome shotgun (WGS) entry which is preliminary data.</text>
</comment>
<name>A0A820SCY5_9BILA</name>
<keyword evidence="1" id="KW-0472">Membrane</keyword>
<dbReference type="Proteomes" id="UP000663868">
    <property type="component" value="Unassembled WGS sequence"/>
</dbReference>
<evidence type="ECO:0000313" key="3">
    <source>
        <dbReference type="Proteomes" id="UP000663868"/>
    </source>
</evidence>
<evidence type="ECO:0000256" key="1">
    <source>
        <dbReference type="SAM" id="Phobius"/>
    </source>
</evidence>
<reference evidence="2" key="1">
    <citation type="submission" date="2021-02" db="EMBL/GenBank/DDBJ databases">
        <authorList>
            <person name="Nowell W R."/>
        </authorList>
    </citation>
    <scope>NUCLEOTIDE SEQUENCE</scope>
</reference>
<feature type="non-terminal residue" evidence="2">
    <location>
        <position position="103"/>
    </location>
</feature>
<keyword evidence="1" id="KW-0812">Transmembrane</keyword>
<organism evidence="2 3">
    <name type="scientific">Adineta steineri</name>
    <dbReference type="NCBI Taxonomy" id="433720"/>
    <lineage>
        <taxon>Eukaryota</taxon>
        <taxon>Metazoa</taxon>
        <taxon>Spiralia</taxon>
        <taxon>Gnathifera</taxon>
        <taxon>Rotifera</taxon>
        <taxon>Eurotatoria</taxon>
        <taxon>Bdelloidea</taxon>
        <taxon>Adinetida</taxon>
        <taxon>Adinetidae</taxon>
        <taxon>Adineta</taxon>
    </lineage>
</organism>
<evidence type="ECO:0000313" key="2">
    <source>
        <dbReference type="EMBL" id="CAF4451132.1"/>
    </source>
</evidence>
<protein>
    <submittedName>
        <fullName evidence="2">Uncharacterized protein</fullName>
    </submittedName>
</protein>